<reference evidence="3" key="1">
    <citation type="submission" date="2016-10" db="EMBL/GenBank/DDBJ databases">
        <authorList>
            <person name="Varghese N."/>
            <person name="Submissions S."/>
        </authorList>
    </citation>
    <scope>NUCLEOTIDE SEQUENCE [LARGE SCALE GENOMIC DNA]</scope>
    <source>
        <strain evidence="3">DSM 19181</strain>
    </source>
</reference>
<name>A0A1G9BV70_9LACT</name>
<dbReference type="RefSeq" id="WP_245683062.1">
    <property type="nucleotide sequence ID" value="NZ_FNFK01000030.1"/>
</dbReference>
<accession>A0A1G9BV70</accession>
<evidence type="ECO:0000313" key="2">
    <source>
        <dbReference type="EMBL" id="SDK43317.1"/>
    </source>
</evidence>
<dbReference type="InterPro" id="IPR007848">
    <property type="entry name" value="Small_mtfrase_dom"/>
</dbReference>
<evidence type="ECO:0000259" key="1">
    <source>
        <dbReference type="Pfam" id="PF05175"/>
    </source>
</evidence>
<protein>
    <submittedName>
        <fullName evidence="2">tRNA1(Val) A37 N6-methylase TrmN6</fullName>
    </submittedName>
</protein>
<feature type="domain" description="Methyltransferase small" evidence="1">
    <location>
        <begin position="21"/>
        <end position="148"/>
    </location>
</feature>
<dbReference type="PANTHER" id="PTHR47739">
    <property type="entry name" value="TRNA1(VAL) (ADENINE(37)-N6)-METHYLTRANSFERASE"/>
    <property type="match status" value="1"/>
</dbReference>
<dbReference type="InterPro" id="IPR029063">
    <property type="entry name" value="SAM-dependent_MTases_sf"/>
</dbReference>
<sequence length="252" mass="28624">MSTELKGDERIDQLMQFGLDIIQSPSVFSFSLDAVLLGHFAKVPGHDRAEIVDLCSGNGAVALMLSGQTRSRIKAVEIQERLADMARRSVELNGLTEQIDIIHADVNKVHKHIKKDSINIITCNPPYFTVSDSSRKNPNEHLAIARHELHLTVKELMKATSGLLKTKGKAYFVHRPERFFDILDAMREVDLAPKRIRFVYPKPDREANMLLIEGIKQGKEDGLKILPPLYVFDEEGNYFPEVRRMIYGNEQD</sequence>
<dbReference type="SUPFAM" id="SSF53335">
    <property type="entry name" value="S-adenosyl-L-methionine-dependent methyltransferases"/>
    <property type="match status" value="1"/>
</dbReference>
<proteinExistence type="predicted"/>
<dbReference type="GO" id="GO:0032259">
    <property type="term" value="P:methylation"/>
    <property type="evidence" value="ECO:0007669"/>
    <property type="project" value="UniProtKB-KW"/>
</dbReference>
<dbReference type="Pfam" id="PF05175">
    <property type="entry name" value="MTS"/>
    <property type="match status" value="1"/>
</dbReference>
<gene>
    <name evidence="2" type="ORF">SAMN04488098_103011</name>
</gene>
<dbReference type="AlphaFoldDB" id="A0A1G9BV70"/>
<dbReference type="STRING" id="426701.SAMN04488098_103011"/>
<dbReference type="Gene3D" id="3.40.50.150">
    <property type="entry name" value="Vaccinia Virus protein VP39"/>
    <property type="match status" value="1"/>
</dbReference>
<dbReference type="Proteomes" id="UP000199433">
    <property type="component" value="Unassembled WGS sequence"/>
</dbReference>
<keyword evidence="2" id="KW-0808">Transferase</keyword>
<keyword evidence="3" id="KW-1185">Reference proteome</keyword>
<evidence type="ECO:0000313" key="3">
    <source>
        <dbReference type="Proteomes" id="UP000199433"/>
    </source>
</evidence>
<organism evidence="2 3">
    <name type="scientific">Alkalibacterium thalassium</name>
    <dbReference type="NCBI Taxonomy" id="426701"/>
    <lineage>
        <taxon>Bacteria</taxon>
        <taxon>Bacillati</taxon>
        <taxon>Bacillota</taxon>
        <taxon>Bacilli</taxon>
        <taxon>Lactobacillales</taxon>
        <taxon>Carnobacteriaceae</taxon>
        <taxon>Alkalibacterium</taxon>
    </lineage>
</organism>
<dbReference type="InterPro" id="IPR050210">
    <property type="entry name" value="tRNA_Adenine-N(6)_MTase"/>
</dbReference>
<dbReference type="PANTHER" id="PTHR47739:SF1">
    <property type="entry name" value="TRNA1(VAL) (ADENINE(37)-N6)-METHYLTRANSFERASE"/>
    <property type="match status" value="1"/>
</dbReference>
<keyword evidence="2" id="KW-0489">Methyltransferase</keyword>
<dbReference type="GO" id="GO:0008168">
    <property type="term" value="F:methyltransferase activity"/>
    <property type="evidence" value="ECO:0007669"/>
    <property type="project" value="UniProtKB-KW"/>
</dbReference>
<dbReference type="CDD" id="cd02440">
    <property type="entry name" value="AdoMet_MTases"/>
    <property type="match status" value="1"/>
</dbReference>
<dbReference type="EMBL" id="FNFK01000030">
    <property type="protein sequence ID" value="SDK43317.1"/>
    <property type="molecule type" value="Genomic_DNA"/>
</dbReference>